<dbReference type="EMBL" id="BQNB010017918">
    <property type="protein sequence ID" value="GJT68650.1"/>
    <property type="molecule type" value="Genomic_DNA"/>
</dbReference>
<keyword evidence="2" id="KW-0548">Nucleotidyltransferase</keyword>
<keyword evidence="10" id="KW-1185">Reference proteome</keyword>
<evidence type="ECO:0000256" key="1">
    <source>
        <dbReference type="ARBA" id="ARBA00022679"/>
    </source>
</evidence>
<reference evidence="9" key="2">
    <citation type="submission" date="2022-01" db="EMBL/GenBank/DDBJ databases">
        <authorList>
            <person name="Yamashiro T."/>
            <person name="Shiraishi A."/>
            <person name="Satake H."/>
            <person name="Nakayama K."/>
        </authorList>
    </citation>
    <scope>NUCLEOTIDE SEQUENCE</scope>
</reference>
<dbReference type="GO" id="GO:0003964">
    <property type="term" value="F:RNA-directed DNA polymerase activity"/>
    <property type="evidence" value="ECO:0007669"/>
    <property type="project" value="UniProtKB-KW"/>
</dbReference>
<evidence type="ECO:0000256" key="5">
    <source>
        <dbReference type="ARBA" id="ARBA00022801"/>
    </source>
</evidence>
<evidence type="ECO:0000313" key="9">
    <source>
        <dbReference type="EMBL" id="GJT68650.1"/>
    </source>
</evidence>
<dbReference type="Gene3D" id="3.30.70.270">
    <property type="match status" value="1"/>
</dbReference>
<feature type="domain" description="Reverse transcriptase" evidence="7">
    <location>
        <begin position="231"/>
        <end position="300"/>
    </location>
</feature>
<dbReference type="InterPro" id="IPR041373">
    <property type="entry name" value="RT_RNaseH"/>
</dbReference>
<dbReference type="Pfam" id="PF00078">
    <property type="entry name" value="RVT_1"/>
    <property type="match status" value="1"/>
</dbReference>
<dbReference type="SUPFAM" id="SSF56672">
    <property type="entry name" value="DNA/RNA polymerases"/>
    <property type="match status" value="1"/>
</dbReference>
<reference evidence="9" key="1">
    <citation type="journal article" date="2022" name="Int. J. Mol. Sci.">
        <title>Draft Genome of Tanacetum Coccineum: Genomic Comparison of Closely Related Tanacetum-Family Plants.</title>
        <authorList>
            <person name="Yamashiro T."/>
            <person name="Shiraishi A."/>
            <person name="Nakayama K."/>
            <person name="Satake H."/>
        </authorList>
    </citation>
    <scope>NUCLEOTIDE SEQUENCE</scope>
</reference>
<accession>A0ABQ5FZE7</accession>
<keyword evidence="6 9" id="KW-0695">RNA-directed DNA polymerase</keyword>
<dbReference type="Proteomes" id="UP001151760">
    <property type="component" value="Unassembled WGS sequence"/>
</dbReference>
<keyword evidence="4" id="KW-0255">Endonuclease</keyword>
<organism evidence="9 10">
    <name type="scientific">Tanacetum coccineum</name>
    <dbReference type="NCBI Taxonomy" id="301880"/>
    <lineage>
        <taxon>Eukaryota</taxon>
        <taxon>Viridiplantae</taxon>
        <taxon>Streptophyta</taxon>
        <taxon>Embryophyta</taxon>
        <taxon>Tracheophyta</taxon>
        <taxon>Spermatophyta</taxon>
        <taxon>Magnoliopsida</taxon>
        <taxon>eudicotyledons</taxon>
        <taxon>Gunneridae</taxon>
        <taxon>Pentapetalae</taxon>
        <taxon>asterids</taxon>
        <taxon>campanulids</taxon>
        <taxon>Asterales</taxon>
        <taxon>Asteraceae</taxon>
        <taxon>Asteroideae</taxon>
        <taxon>Anthemideae</taxon>
        <taxon>Anthemidinae</taxon>
        <taxon>Tanacetum</taxon>
    </lineage>
</organism>
<gene>
    <name evidence="9" type="ORF">Tco_1020130</name>
</gene>
<protein>
    <submittedName>
        <fullName evidence="9">Reverse transcriptase domain-containing protein</fullName>
    </submittedName>
</protein>
<dbReference type="InterPro" id="IPR043128">
    <property type="entry name" value="Rev_trsase/Diguanyl_cyclase"/>
</dbReference>
<evidence type="ECO:0000256" key="2">
    <source>
        <dbReference type="ARBA" id="ARBA00022695"/>
    </source>
</evidence>
<evidence type="ECO:0000259" key="7">
    <source>
        <dbReference type="Pfam" id="PF00078"/>
    </source>
</evidence>
<dbReference type="InterPro" id="IPR053134">
    <property type="entry name" value="RNA-dir_DNA_polymerase"/>
</dbReference>
<evidence type="ECO:0000256" key="6">
    <source>
        <dbReference type="ARBA" id="ARBA00022918"/>
    </source>
</evidence>
<keyword evidence="1" id="KW-0808">Transferase</keyword>
<comment type="caution">
    <text evidence="9">The sequence shown here is derived from an EMBL/GenBank/DDBJ whole genome shotgun (WGS) entry which is preliminary data.</text>
</comment>
<evidence type="ECO:0000256" key="4">
    <source>
        <dbReference type="ARBA" id="ARBA00022759"/>
    </source>
</evidence>
<dbReference type="CDD" id="cd01647">
    <property type="entry name" value="RT_LTR"/>
    <property type="match status" value="1"/>
</dbReference>
<dbReference type="InterPro" id="IPR043502">
    <property type="entry name" value="DNA/RNA_pol_sf"/>
</dbReference>
<dbReference type="Pfam" id="PF17917">
    <property type="entry name" value="RT_RNaseH"/>
    <property type="match status" value="1"/>
</dbReference>
<dbReference type="CDD" id="cd09274">
    <property type="entry name" value="RNase_HI_RT_Ty3"/>
    <property type="match status" value="1"/>
</dbReference>
<dbReference type="PANTHER" id="PTHR24559">
    <property type="entry name" value="TRANSPOSON TY3-I GAG-POL POLYPROTEIN"/>
    <property type="match status" value="1"/>
</dbReference>
<dbReference type="InterPro" id="IPR000477">
    <property type="entry name" value="RT_dom"/>
</dbReference>
<dbReference type="PANTHER" id="PTHR24559:SF444">
    <property type="entry name" value="REVERSE TRANSCRIPTASE DOMAIN-CONTAINING PROTEIN"/>
    <property type="match status" value="1"/>
</dbReference>
<name>A0ABQ5FZE7_9ASTR</name>
<sequence>MGATPCPTEVSKGLPRLYDISNIPYPSNVDDQKSRDKASNQIEKIFQIFQDLRFDISFADALLLMPRFAPTIKSLLMNKESYLELANSIERELLGDASQNASRKAWRSRQAKSSIKEPPELELKDLPSHLEYAFLEENDKLPVIFAKGLKNDKKDALLKNLMEDDYKPTVQSQRRLTQKIPKGTKKRVRKLLIAEYLPRISDSPWVSPVHCVPKKGRITVVANEENELISKHLVTGWRVCIDYMKLNEVTRKDHFPLPFMDQMIEILAGNEFYCFLDGFLGYFQIPIDPQDQEKTTFTCPYGTFAPKKEAYRSTNGYCPGLETYHSNSLTMTEAPNSLHYPWKRNRLPVVYAHFEKFWPYLVLSKSIVYTDHSALKYLMNKQDAKPRLLRWVLLLQEFDITIRDKKGSENLAADHLSRLENPHKDVLENKDINENFPLETLGVISSGSTPWFANYANSCREFYHQRNDDSTKEEVFQGR</sequence>
<keyword evidence="5" id="KW-0378">Hydrolase</keyword>
<dbReference type="Gene3D" id="3.10.10.10">
    <property type="entry name" value="HIV Type 1 Reverse Transcriptase, subunit A, domain 1"/>
    <property type="match status" value="1"/>
</dbReference>
<evidence type="ECO:0000313" key="10">
    <source>
        <dbReference type="Proteomes" id="UP001151760"/>
    </source>
</evidence>
<evidence type="ECO:0000259" key="8">
    <source>
        <dbReference type="Pfam" id="PF17917"/>
    </source>
</evidence>
<feature type="domain" description="Reverse transcriptase RNase H-like" evidence="8">
    <location>
        <begin position="338"/>
        <end position="398"/>
    </location>
</feature>
<evidence type="ECO:0000256" key="3">
    <source>
        <dbReference type="ARBA" id="ARBA00022722"/>
    </source>
</evidence>
<proteinExistence type="predicted"/>
<keyword evidence="3" id="KW-0540">Nuclease</keyword>